<dbReference type="EMBL" id="MU842921">
    <property type="protein sequence ID" value="KAK2026115.1"/>
    <property type="molecule type" value="Genomic_DNA"/>
</dbReference>
<keyword evidence="1" id="KW-0472">Membrane</keyword>
<keyword evidence="1" id="KW-1133">Transmembrane helix</keyword>
<evidence type="ECO:0000313" key="2">
    <source>
        <dbReference type="EMBL" id="KAK2026115.1"/>
    </source>
</evidence>
<proteinExistence type="predicted"/>
<keyword evidence="3" id="KW-1185">Reference proteome</keyword>
<dbReference type="AlphaFoldDB" id="A0AAD9M1N2"/>
<evidence type="ECO:0000256" key="1">
    <source>
        <dbReference type="SAM" id="Phobius"/>
    </source>
</evidence>
<name>A0AAD9M1N2_9PEZI</name>
<keyword evidence="1" id="KW-0812">Transmembrane</keyword>
<sequence length="143" mass="15989">MIDNCRTAFSPAKLCRDCRRLGLFSVVSFPPISSLSSLFLSPPPQIHRGRGPPVRVCYPKHSATSLGEPADQGFSWCKQLDRLPLDLFKIKLCHRFKSFEVETGSKQSDRGLRGSDDEQIITVPGALIMDAMAWANATWCRFC</sequence>
<gene>
    <name evidence="2" type="ORF">LX32DRAFT_34048</name>
</gene>
<comment type="caution">
    <text evidence="2">The sequence shown here is derived from an EMBL/GenBank/DDBJ whole genome shotgun (WGS) entry which is preliminary data.</text>
</comment>
<feature type="transmembrane region" description="Helical" evidence="1">
    <location>
        <begin position="21"/>
        <end position="40"/>
    </location>
</feature>
<evidence type="ECO:0000313" key="3">
    <source>
        <dbReference type="Proteomes" id="UP001232148"/>
    </source>
</evidence>
<protein>
    <submittedName>
        <fullName evidence="2">Uncharacterized protein</fullName>
    </submittedName>
</protein>
<dbReference type="Proteomes" id="UP001232148">
    <property type="component" value="Unassembled WGS sequence"/>
</dbReference>
<organism evidence="2 3">
    <name type="scientific">Colletotrichum zoysiae</name>
    <dbReference type="NCBI Taxonomy" id="1216348"/>
    <lineage>
        <taxon>Eukaryota</taxon>
        <taxon>Fungi</taxon>
        <taxon>Dikarya</taxon>
        <taxon>Ascomycota</taxon>
        <taxon>Pezizomycotina</taxon>
        <taxon>Sordariomycetes</taxon>
        <taxon>Hypocreomycetidae</taxon>
        <taxon>Glomerellales</taxon>
        <taxon>Glomerellaceae</taxon>
        <taxon>Colletotrichum</taxon>
        <taxon>Colletotrichum graminicola species complex</taxon>
    </lineage>
</organism>
<accession>A0AAD9M1N2</accession>
<reference evidence="2" key="1">
    <citation type="submission" date="2021-06" db="EMBL/GenBank/DDBJ databases">
        <title>Comparative genomics, transcriptomics and evolutionary studies reveal genomic signatures of adaptation to plant cell wall in hemibiotrophic fungi.</title>
        <authorList>
            <consortium name="DOE Joint Genome Institute"/>
            <person name="Baroncelli R."/>
            <person name="Diaz J.F."/>
            <person name="Benocci T."/>
            <person name="Peng M."/>
            <person name="Battaglia E."/>
            <person name="Haridas S."/>
            <person name="Andreopoulos W."/>
            <person name="Labutti K."/>
            <person name="Pangilinan J."/>
            <person name="Floch G.L."/>
            <person name="Makela M.R."/>
            <person name="Henrissat B."/>
            <person name="Grigoriev I.V."/>
            <person name="Crouch J.A."/>
            <person name="De Vries R.P."/>
            <person name="Sukno S.A."/>
            <person name="Thon M.R."/>
        </authorList>
    </citation>
    <scope>NUCLEOTIDE SEQUENCE</scope>
    <source>
        <strain evidence="2">MAFF235873</strain>
    </source>
</reference>